<accession>A0AAV5GK68</accession>
<gene>
    <name evidence="1" type="ORF">Rhopal_002421-T1</name>
</gene>
<reference evidence="1 2" key="1">
    <citation type="submission" date="2021-12" db="EMBL/GenBank/DDBJ databases">
        <title>High titer production of polyol ester of fatty acids by Rhodotorula paludigena BS15 towards product separation-free biomass refinery.</title>
        <authorList>
            <person name="Mano J."/>
            <person name="Ono H."/>
            <person name="Tanaka T."/>
            <person name="Naito K."/>
            <person name="Sushida H."/>
            <person name="Ike M."/>
            <person name="Tokuyasu K."/>
            <person name="Kitaoka M."/>
        </authorList>
    </citation>
    <scope>NUCLEOTIDE SEQUENCE [LARGE SCALE GENOMIC DNA]</scope>
    <source>
        <strain evidence="1 2">BS15</strain>
    </source>
</reference>
<dbReference type="AlphaFoldDB" id="A0AAV5GK68"/>
<dbReference type="EMBL" id="BQKY01000005">
    <property type="protein sequence ID" value="GJN89437.1"/>
    <property type="molecule type" value="Genomic_DNA"/>
</dbReference>
<keyword evidence="2" id="KW-1185">Reference proteome</keyword>
<evidence type="ECO:0000313" key="1">
    <source>
        <dbReference type="EMBL" id="GJN89437.1"/>
    </source>
</evidence>
<name>A0AAV5GK68_9BASI</name>
<comment type="caution">
    <text evidence="1">The sequence shown here is derived from an EMBL/GenBank/DDBJ whole genome shotgun (WGS) entry which is preliminary data.</text>
</comment>
<protein>
    <submittedName>
        <fullName evidence="1">Uncharacterized protein</fullName>
    </submittedName>
</protein>
<dbReference type="Proteomes" id="UP001342314">
    <property type="component" value="Unassembled WGS sequence"/>
</dbReference>
<proteinExistence type="predicted"/>
<sequence length="626" mass="67931">MLSAFNNEFLLHTVNCNLLPLGAELLGSRGGLLAHKTKVDKANAHGKQRSLLSDQVPGPFHIMDKPEEMKLEHKFGFAAAARWAVAASQDTAQHLGNLLHHFNLSELLRHNNVFDSVSEMAAGCSALSGDPQISAVVNAALAHVVNHLTIEGTQRLNLGLLEQFLSKVDSLTEALMPLAYFAAVGAYRFLSIALVNLKSMHRGVVYCNDRIHLIPWYSKNLAKAARGLPIPHPHRLLHFLAKVFHPFLAVIKPLAACIALLTQHKAQYNLARAQRYHLLAQAHLQSFALACGLGALFGLDTVSACVFWQCSIGLLRTVLKNAGAMEEATRILHLEAEEGAAKDPTPSRPATLLAVNAAGHSTKVADFHYAAQENCLHFALFHSCPGLLMHSDWVKLVEPTDAYHAALGWDTPQQVLRDAADVQLLDRLQHQGAVAAKVFAFVSQEQRRLSDRWNKLEGLIRSSWSAGLPTRAGETSLADDPNGGRQRHPCDGRLVNFPPVMDVVPPLAALRSVFGPNALWRTPRQANLVPLLCSNAANTGLPAIVLSSLRGTVNGIPGGPRPQAFVATWTTHTLASACGIVLVSPEHVGSPHFALWVHLHHWAAVAGKEAVFLGQLLRKVGLMLPP</sequence>
<evidence type="ECO:0000313" key="2">
    <source>
        <dbReference type="Proteomes" id="UP001342314"/>
    </source>
</evidence>
<organism evidence="1 2">
    <name type="scientific">Rhodotorula paludigena</name>
    <dbReference type="NCBI Taxonomy" id="86838"/>
    <lineage>
        <taxon>Eukaryota</taxon>
        <taxon>Fungi</taxon>
        <taxon>Dikarya</taxon>
        <taxon>Basidiomycota</taxon>
        <taxon>Pucciniomycotina</taxon>
        <taxon>Microbotryomycetes</taxon>
        <taxon>Sporidiobolales</taxon>
        <taxon>Sporidiobolaceae</taxon>
        <taxon>Rhodotorula</taxon>
    </lineage>
</organism>